<proteinExistence type="predicted"/>
<feature type="transmembrane region" description="Helical" evidence="2">
    <location>
        <begin position="336"/>
        <end position="355"/>
    </location>
</feature>
<dbReference type="InterPro" id="IPR025640">
    <property type="entry name" value="GYF_2"/>
</dbReference>
<feature type="transmembrane region" description="Helical" evidence="2">
    <location>
        <begin position="159"/>
        <end position="180"/>
    </location>
</feature>
<evidence type="ECO:0000259" key="3">
    <source>
        <dbReference type="Pfam" id="PF14237"/>
    </source>
</evidence>
<reference evidence="4 5" key="2">
    <citation type="submission" date="2020-08" db="EMBL/GenBank/DDBJ databases">
        <title>Listeria ohnekaius sp. nov. and Listeria portnoyii sp. nov. isolated from non-agricultural and natural environments.</title>
        <authorList>
            <person name="Weller D."/>
            <person name="Belias A.M."/>
            <person name="Liao J."/>
            <person name="Guo S."/>
            <person name="Orsi R.H."/>
            <person name="Wiedmann M."/>
        </authorList>
    </citation>
    <scope>NUCLEOTIDE SEQUENCE [LARGE SCALE GENOMIC DNA]</scope>
    <source>
        <strain evidence="4 5">FSL W9-0585</strain>
    </source>
</reference>
<feature type="transmembrane region" description="Helical" evidence="2">
    <location>
        <begin position="135"/>
        <end position="153"/>
    </location>
</feature>
<gene>
    <name evidence="4" type="ORF">HPK16_09585</name>
</gene>
<dbReference type="PANTHER" id="PTHR36844:SF1">
    <property type="entry name" value="PROTEASE PRSW"/>
    <property type="match status" value="1"/>
</dbReference>
<keyword evidence="2" id="KW-0812">Transmembrane</keyword>
<reference evidence="4 5" key="1">
    <citation type="submission" date="2020-05" db="EMBL/GenBank/DDBJ databases">
        <authorList>
            <person name="Carlin C.R."/>
        </authorList>
    </citation>
    <scope>NUCLEOTIDE SEQUENCE [LARGE SCALE GENOMIC DNA]</scope>
    <source>
        <strain evidence="4 5">FSL W9-0585</strain>
    </source>
</reference>
<feature type="domain" description="GYF" evidence="3">
    <location>
        <begin position="4"/>
        <end position="49"/>
    </location>
</feature>
<dbReference type="Proteomes" id="UP000548787">
    <property type="component" value="Unassembled WGS sequence"/>
</dbReference>
<comment type="caution">
    <text evidence="4">The sequence shown here is derived from an EMBL/GenBank/DDBJ whole genome shotgun (WGS) entry which is preliminary data.</text>
</comment>
<dbReference type="RefSeq" id="WP_181676747.1">
    <property type="nucleotide sequence ID" value="NZ_JABJVM010000008.1"/>
</dbReference>
<protein>
    <submittedName>
        <fullName evidence="4">PrsW family intramembrane metalloprotease</fullName>
    </submittedName>
</protein>
<dbReference type="Pfam" id="PF13367">
    <property type="entry name" value="PrsW-protease"/>
    <property type="match status" value="1"/>
</dbReference>
<evidence type="ECO:0000256" key="1">
    <source>
        <dbReference type="SAM" id="MobiDB-lite"/>
    </source>
</evidence>
<keyword evidence="2" id="KW-1133">Transmembrane helix</keyword>
<dbReference type="Pfam" id="PF14237">
    <property type="entry name" value="GYF_2"/>
    <property type="match status" value="1"/>
</dbReference>
<dbReference type="InterPro" id="IPR026898">
    <property type="entry name" value="PrsW"/>
</dbReference>
<keyword evidence="4" id="KW-0482">Metalloprotease</keyword>
<dbReference type="GO" id="GO:0006508">
    <property type="term" value="P:proteolysis"/>
    <property type="evidence" value="ECO:0007669"/>
    <property type="project" value="UniProtKB-KW"/>
</dbReference>
<dbReference type="PANTHER" id="PTHR36844">
    <property type="entry name" value="PROTEASE PRSW"/>
    <property type="match status" value="1"/>
</dbReference>
<name>A0A7W1T721_9LIST</name>
<keyword evidence="5" id="KW-1185">Reference proteome</keyword>
<feature type="transmembrane region" description="Helical" evidence="2">
    <location>
        <begin position="220"/>
        <end position="243"/>
    </location>
</feature>
<organism evidence="4 5">
    <name type="scientific">Listeria rustica</name>
    <dbReference type="NCBI Taxonomy" id="2713503"/>
    <lineage>
        <taxon>Bacteria</taxon>
        <taxon>Bacillati</taxon>
        <taxon>Bacillota</taxon>
        <taxon>Bacilli</taxon>
        <taxon>Bacillales</taxon>
        <taxon>Listeriaceae</taxon>
        <taxon>Listeria</taxon>
    </lineage>
</organism>
<keyword evidence="4" id="KW-0378">Hydrolase</keyword>
<feature type="transmembrane region" description="Helical" evidence="2">
    <location>
        <begin position="304"/>
        <end position="324"/>
    </location>
</feature>
<keyword evidence="2" id="KW-0472">Membrane</keyword>
<accession>A0A7W1T721</accession>
<dbReference type="AlphaFoldDB" id="A0A7W1T721"/>
<feature type="compositionally biased region" description="Basic and acidic residues" evidence="1">
    <location>
        <begin position="57"/>
        <end position="82"/>
    </location>
</feature>
<feature type="transmembrane region" description="Helical" evidence="2">
    <location>
        <begin position="250"/>
        <end position="268"/>
    </location>
</feature>
<feature type="transmembrane region" description="Helical" evidence="2">
    <location>
        <begin position="192"/>
        <end position="214"/>
    </location>
</feature>
<dbReference type="GO" id="GO:0008237">
    <property type="term" value="F:metallopeptidase activity"/>
    <property type="evidence" value="ECO:0007669"/>
    <property type="project" value="UniProtKB-KW"/>
</dbReference>
<feature type="transmembrane region" description="Helical" evidence="2">
    <location>
        <begin position="367"/>
        <end position="385"/>
    </location>
</feature>
<dbReference type="EMBL" id="JABJVM010000008">
    <property type="protein sequence ID" value="MBA3926594.1"/>
    <property type="molecule type" value="Genomic_DNA"/>
</dbReference>
<sequence>MSHWYFQKNNKTIGPLTDYELRTLYKRKELSAETKVKQEENGEWLLLKDSPIFQTIHESHGPHDTSKGPKKEANHHPHEKNGAQHLGLGDIFADVFKKHPKSDSEKVFIAGTTYTTPKEGDIASSWTRPFLFSRVFFALAITYLLLLACTYIFSNSNTIPGLMVIGSFTMPFSVLVLFFEINAPRNISFFDVLKMFFIGGVAALVATLILYDVIPVGQLNYFNAFLVGIIEETGKMVIVALFIVALKPKYILNGLLIGAAVGAGFAAFESLGYAFNYSIEVAAVFKNLQFAGDTMLNIIFSRGWQSIGGHVVWAAISGAALMIAKGSDPKLQMRHIFTGRFLSLFIIPIGLHFLWDCPWNPLPQIAFKQILLIVVVWIVIFSLINKGLRQISGEKPAKA</sequence>
<evidence type="ECO:0000313" key="5">
    <source>
        <dbReference type="Proteomes" id="UP000548787"/>
    </source>
</evidence>
<evidence type="ECO:0000313" key="4">
    <source>
        <dbReference type="EMBL" id="MBA3926594.1"/>
    </source>
</evidence>
<feature type="region of interest" description="Disordered" evidence="1">
    <location>
        <begin position="57"/>
        <end position="84"/>
    </location>
</feature>
<evidence type="ECO:0000256" key="2">
    <source>
        <dbReference type="SAM" id="Phobius"/>
    </source>
</evidence>
<keyword evidence="4" id="KW-0645">Protease</keyword>